<keyword evidence="4" id="KW-1185">Reference proteome</keyword>
<feature type="domain" description="Tubby C-terminal" evidence="2">
    <location>
        <begin position="332"/>
        <end position="419"/>
    </location>
</feature>
<dbReference type="PANTHER" id="PTHR16517:SF7">
    <property type="entry name" value="PROTEIN KING TUBBY"/>
    <property type="match status" value="1"/>
</dbReference>
<dbReference type="EMBL" id="CAJJDN010000015">
    <property type="protein sequence ID" value="CAD8061633.1"/>
    <property type="molecule type" value="Genomic_DNA"/>
</dbReference>
<dbReference type="AlphaFoldDB" id="A0A8S1L7S5"/>
<dbReference type="PANTHER" id="PTHR16517">
    <property type="entry name" value="TUBBY-RELATED"/>
    <property type="match status" value="1"/>
</dbReference>
<feature type="coiled-coil region" evidence="1">
    <location>
        <begin position="112"/>
        <end position="139"/>
    </location>
</feature>
<gene>
    <name evidence="3" type="ORF">PSON_ATCC_30995.1.T0150431</name>
</gene>
<evidence type="ECO:0000313" key="3">
    <source>
        <dbReference type="EMBL" id="CAD8061633.1"/>
    </source>
</evidence>
<organism evidence="3 4">
    <name type="scientific">Paramecium sonneborni</name>
    <dbReference type="NCBI Taxonomy" id="65129"/>
    <lineage>
        <taxon>Eukaryota</taxon>
        <taxon>Sar</taxon>
        <taxon>Alveolata</taxon>
        <taxon>Ciliophora</taxon>
        <taxon>Intramacronucleata</taxon>
        <taxon>Oligohymenophorea</taxon>
        <taxon>Peniculida</taxon>
        <taxon>Parameciidae</taxon>
        <taxon>Paramecium</taxon>
    </lineage>
</organism>
<evidence type="ECO:0000313" key="4">
    <source>
        <dbReference type="Proteomes" id="UP000692954"/>
    </source>
</evidence>
<comment type="caution">
    <text evidence="3">The sequence shown here is derived from an EMBL/GenBank/DDBJ whole genome shotgun (WGS) entry which is preliminary data.</text>
</comment>
<dbReference type="Proteomes" id="UP000692954">
    <property type="component" value="Unassembled WGS sequence"/>
</dbReference>
<keyword evidence="1" id="KW-0175">Coiled coil</keyword>
<sequence length="423" mass="49856">MFLKDFIIDDINKQQQVNNGEAQIEDNYNQVIRLQLEKTKKGEVIIRNRAYTKNLGTNEAQYDIQEVDFNSILFDNQNENKDQQPFQLKTINSTSSINQPEIVDFEKCRSSIEESCQERDQQQQQKNQKVQEKEILNQKTLSECEELVQNIEFTQKVEEQNFEVLNFSEIENPDQNKVIVFKPYSEIIRSLDETEYLSEFLITPLKQSGMFQCVISRESSGLNSFKPKYKLYWQEKKQFLISARKSLNKNKYKLSQDPDFSQKFDAALIGRVEQSKQSKADYFLFDNGKEKIKEESQIINQKQRKQLGGVFFQVNQSGLKQPRKLMVLLKQNGNENDIKTFENRQAILKKQFNQIIYTLDFYGRVKQASVKNTQLVMKNEIKDLIYFQLGKVNDQYFNLDFMSPFSPLQAFQVALTIFDYKQK</sequence>
<name>A0A8S1L7S5_9CILI</name>
<reference evidence="3" key="1">
    <citation type="submission" date="2021-01" db="EMBL/GenBank/DDBJ databases">
        <authorList>
            <consortium name="Genoscope - CEA"/>
            <person name="William W."/>
        </authorList>
    </citation>
    <scope>NUCLEOTIDE SEQUENCE</scope>
</reference>
<proteinExistence type="predicted"/>
<protein>
    <recommendedName>
        <fullName evidence="2">Tubby C-terminal domain-containing protein</fullName>
    </recommendedName>
</protein>
<dbReference type="InterPro" id="IPR000007">
    <property type="entry name" value="Tubby_C"/>
</dbReference>
<evidence type="ECO:0000259" key="2">
    <source>
        <dbReference type="Pfam" id="PF01167"/>
    </source>
</evidence>
<dbReference type="OrthoDB" id="8775810at2759"/>
<accession>A0A8S1L7S5</accession>
<dbReference type="Pfam" id="PF01167">
    <property type="entry name" value="Tub"/>
    <property type="match status" value="1"/>
</dbReference>
<evidence type="ECO:0000256" key="1">
    <source>
        <dbReference type="SAM" id="Coils"/>
    </source>
</evidence>